<dbReference type="Proteomes" id="UP000649604">
    <property type="component" value="Unassembled WGS sequence"/>
</dbReference>
<dbReference type="EMBL" id="WJJP01000217">
    <property type="protein sequence ID" value="MBD3324318.1"/>
    <property type="molecule type" value="Genomic_DNA"/>
</dbReference>
<accession>A0A9D5JU69</accession>
<dbReference type="SUPFAM" id="SSF52540">
    <property type="entry name" value="P-loop containing nucleoside triphosphate hydrolases"/>
    <property type="match status" value="1"/>
</dbReference>
<evidence type="ECO:0000256" key="2">
    <source>
        <dbReference type="ARBA" id="ARBA00022448"/>
    </source>
</evidence>
<evidence type="ECO:0000256" key="5">
    <source>
        <dbReference type="ARBA" id="ARBA00022840"/>
    </source>
</evidence>
<dbReference type="Pfam" id="PF02874">
    <property type="entry name" value="ATP-synt_ab_N"/>
    <property type="match status" value="1"/>
</dbReference>
<feature type="non-terminal residue" evidence="11">
    <location>
        <position position="401"/>
    </location>
</feature>
<dbReference type="FunFam" id="2.40.30.20:FF:000002">
    <property type="entry name" value="V-type proton ATPase catalytic subunit A"/>
    <property type="match status" value="1"/>
</dbReference>
<evidence type="ECO:0000256" key="1">
    <source>
        <dbReference type="ARBA" id="ARBA00008936"/>
    </source>
</evidence>
<keyword evidence="2" id="KW-0813">Transport</keyword>
<comment type="caution">
    <text evidence="11">The sequence shown here is derived from an EMBL/GenBank/DDBJ whole genome shotgun (WGS) entry which is preliminary data.</text>
</comment>
<dbReference type="InterPro" id="IPR022878">
    <property type="entry name" value="V-ATPase_asu"/>
</dbReference>
<evidence type="ECO:0000313" key="12">
    <source>
        <dbReference type="Proteomes" id="UP000649604"/>
    </source>
</evidence>
<evidence type="ECO:0000259" key="10">
    <source>
        <dbReference type="Pfam" id="PF16886"/>
    </source>
</evidence>
<keyword evidence="7" id="KW-0406">Ion transport</keyword>
<feature type="domain" description="ATPase F1/V1/A1 complex alpha/beta subunit N-terminal" evidence="9">
    <location>
        <begin position="5"/>
        <end position="66"/>
    </location>
</feature>
<dbReference type="GO" id="GO:0045259">
    <property type="term" value="C:proton-transporting ATP synthase complex"/>
    <property type="evidence" value="ECO:0007669"/>
    <property type="project" value="UniProtKB-ARBA"/>
</dbReference>
<evidence type="ECO:0000256" key="3">
    <source>
        <dbReference type="ARBA" id="ARBA00022741"/>
    </source>
</evidence>
<keyword evidence="3" id="KW-0547">Nucleotide-binding</keyword>
<dbReference type="GO" id="GO:0005524">
    <property type="term" value="F:ATP binding"/>
    <property type="evidence" value="ECO:0007669"/>
    <property type="project" value="UniProtKB-KW"/>
</dbReference>
<keyword evidence="5" id="KW-0067">ATP-binding</keyword>
<comment type="similarity">
    <text evidence="1">Belongs to the ATPase alpha/beta chains family.</text>
</comment>
<dbReference type="Gene3D" id="2.40.30.20">
    <property type="match status" value="1"/>
</dbReference>
<dbReference type="InterPro" id="IPR000194">
    <property type="entry name" value="ATPase_F1/V1/A1_a/bsu_nucl-bd"/>
</dbReference>
<dbReference type="PANTHER" id="PTHR43607:SF1">
    <property type="entry name" value="H(+)-TRANSPORTING TWO-SECTOR ATPASE"/>
    <property type="match status" value="1"/>
</dbReference>
<feature type="domain" description="ATPase F1/V1/A1 complex alpha/beta subunit nucleotide-binding" evidence="8">
    <location>
        <begin position="226"/>
        <end position="400"/>
    </location>
</feature>
<dbReference type="GO" id="GO:0046034">
    <property type="term" value="P:ATP metabolic process"/>
    <property type="evidence" value="ECO:0007669"/>
    <property type="project" value="InterPro"/>
</dbReference>
<evidence type="ECO:0000313" key="11">
    <source>
        <dbReference type="EMBL" id="MBD3324318.1"/>
    </source>
</evidence>
<dbReference type="AlphaFoldDB" id="A0A9D5JU69"/>
<dbReference type="InterPro" id="IPR027417">
    <property type="entry name" value="P-loop_NTPase"/>
</dbReference>
<proteinExistence type="inferred from homology"/>
<dbReference type="PANTHER" id="PTHR43607">
    <property type="entry name" value="V-TYPE PROTON ATPASE CATALYTIC SUBUNIT A"/>
    <property type="match status" value="1"/>
</dbReference>
<dbReference type="GO" id="GO:0046961">
    <property type="term" value="F:proton-transporting ATPase activity, rotational mechanism"/>
    <property type="evidence" value="ECO:0007669"/>
    <property type="project" value="InterPro"/>
</dbReference>
<evidence type="ECO:0000256" key="4">
    <source>
        <dbReference type="ARBA" id="ARBA00022781"/>
    </source>
</evidence>
<dbReference type="Pfam" id="PF16886">
    <property type="entry name" value="ATP-synt_ab_Xtn"/>
    <property type="match status" value="1"/>
</dbReference>
<dbReference type="Gene3D" id="2.40.50.100">
    <property type="match status" value="1"/>
</dbReference>
<dbReference type="InterPro" id="IPR023366">
    <property type="entry name" value="ATP_synth_asu-like_sf"/>
</dbReference>
<dbReference type="InterPro" id="IPR031686">
    <property type="entry name" value="ATP-synth_a_Xtn"/>
</dbReference>
<gene>
    <name evidence="11" type="ORF">GF339_07015</name>
</gene>
<evidence type="ECO:0000256" key="6">
    <source>
        <dbReference type="ARBA" id="ARBA00022967"/>
    </source>
</evidence>
<keyword evidence="4" id="KW-0375">Hydrogen ion transport</keyword>
<evidence type="ECO:0000259" key="9">
    <source>
        <dbReference type="Pfam" id="PF02874"/>
    </source>
</evidence>
<evidence type="ECO:0000256" key="7">
    <source>
        <dbReference type="ARBA" id="ARBA00023065"/>
    </source>
</evidence>
<feature type="domain" description="ATPsynthase alpha/beta subunit barrel-sandwich" evidence="10">
    <location>
        <begin position="108"/>
        <end position="208"/>
    </location>
</feature>
<dbReference type="SUPFAM" id="SSF50615">
    <property type="entry name" value="N-terminal domain of alpha and beta subunits of F1 ATP synthase"/>
    <property type="match status" value="1"/>
</dbReference>
<organism evidence="11 12">
    <name type="scientific">candidate division KSB3 bacterium</name>
    <dbReference type="NCBI Taxonomy" id="2044937"/>
    <lineage>
        <taxon>Bacteria</taxon>
        <taxon>candidate division KSB3</taxon>
    </lineage>
</organism>
<dbReference type="InterPro" id="IPR004100">
    <property type="entry name" value="ATPase_F1/V1/A1_a/bsu_N"/>
</dbReference>
<dbReference type="InterPro" id="IPR036121">
    <property type="entry name" value="ATPase_F1/V1/A1_a/bsu_N_sf"/>
</dbReference>
<dbReference type="CDD" id="cd01134">
    <property type="entry name" value="V_A-ATPase_A"/>
    <property type="match status" value="1"/>
</dbReference>
<name>A0A9D5JU69_9BACT</name>
<dbReference type="NCBIfam" id="NF003220">
    <property type="entry name" value="PRK04192.1"/>
    <property type="match status" value="1"/>
</dbReference>
<reference evidence="11" key="1">
    <citation type="submission" date="2019-11" db="EMBL/GenBank/DDBJ databases">
        <title>Microbial mats filling the niche in hypersaline microbial mats.</title>
        <authorList>
            <person name="Wong H.L."/>
            <person name="Macleod F.I."/>
            <person name="White R.A. III"/>
            <person name="Burns B.P."/>
        </authorList>
    </citation>
    <scope>NUCLEOTIDE SEQUENCE</scope>
    <source>
        <strain evidence="11">Rbin_158</strain>
    </source>
</reference>
<sequence>MSGVITKIAGPTVVARDVVGAKMYDLVRVGAAGLIGEIIQLDRNLATIQVYENTTGLAVGEQVLNTEKPLMVELGPGLMANTFDGIQRPLEDIRHAMGTFISNAAAFEGLNREKTWRFIPILKPGDEVQCGDILGVVQETPTIEHRILMPTLQGQASASPFTSGSPDDQATRSSRIQEIAEGEFRVDDVIASLEDGTEVPLMQRWPVRRARPYGQKLTPDTPFLTGQRVFDTLFPIAMGGTAVIPGGFGTGKTVVQQTLAKFSNAEVIIYVGCGERGNEMTEVLSEFPALRDPRTDSPLMNRTVLVVNTSNMPVAAREASIYTGITIAEYYRDMGYRVAMMVDSTSRWAEALREISSRLEEMPGEEGYPTYMSSRLSDFYERAGRVRCLGHDGRSGAVTIV</sequence>
<dbReference type="Pfam" id="PF00006">
    <property type="entry name" value="ATP-synt_ab"/>
    <property type="match status" value="1"/>
</dbReference>
<dbReference type="Gene3D" id="3.40.50.300">
    <property type="entry name" value="P-loop containing nucleotide triphosphate hydrolases"/>
    <property type="match status" value="1"/>
</dbReference>
<keyword evidence="6" id="KW-1278">Translocase</keyword>
<protein>
    <submittedName>
        <fullName evidence="11">V-type ATP synthase subunit A</fullName>
    </submittedName>
</protein>
<evidence type="ECO:0000259" key="8">
    <source>
        <dbReference type="Pfam" id="PF00006"/>
    </source>
</evidence>